<organism evidence="6 7">
    <name type="scientific">Bos taurus</name>
    <name type="common">Bovine</name>
    <dbReference type="NCBI Taxonomy" id="9913"/>
    <lineage>
        <taxon>Eukaryota</taxon>
        <taxon>Metazoa</taxon>
        <taxon>Chordata</taxon>
        <taxon>Craniata</taxon>
        <taxon>Vertebrata</taxon>
        <taxon>Euteleostomi</taxon>
        <taxon>Mammalia</taxon>
        <taxon>Eutheria</taxon>
        <taxon>Laurasiatheria</taxon>
        <taxon>Artiodactyla</taxon>
        <taxon>Ruminantia</taxon>
        <taxon>Pecora</taxon>
        <taxon>Bovidae</taxon>
        <taxon>Bovinae</taxon>
        <taxon>Bos</taxon>
    </lineage>
</organism>
<dbReference type="Proteomes" id="UP000009136">
    <property type="component" value="Chromosome 3"/>
</dbReference>
<sequence length="577" mass="63149">MTVFSKTSDSGKVRMSLETLKSWPALSSADLWGPDEEMLVELVFCLLLAVALLGPDLRAQAMKGVKCGGVLSAPSGNFSSPNFPSLYPYNTECSWLIVVAEGSSVLLTFHAFDLEYHDTCGFDFLEIYNGASGDQGNLLGRFCGRVPPPPFTSSWHVMSVVFHSDKHVASRGFSAAYQKDVCGGVLTGLSGVLASPEYPNNYPNNVECRWVIRAAGPATIKLVFVDFQVEGSEQCTYDYVAVLGGPGPAREHHYCGSARPPTLVSLGHELQVVFKSDFNIGGRGFKAYYFSGECQEVYTAVRGNFSSPQYPSSYPNNIRCHWTIRLPPGYRVKVFFLDLELEEPNSLTRTCDFDHLAAFDGASEEAPLLGTWCGHHLPPPVTSSHNQLLIVLHTDRSTTHRGFSVAYIGVVPMNVSCTRTDFQILISAQALAPLERTKVYLGSRSCAAQEMGSNFRIQARFDTCGTESQRRNNTSVIVSVLYIDFSAGGQEDTHEYEVRCEPRRKEASAHLLSGSHWLGPYAATAEHLQEAPPRDEVEALEGPVAMVAQDTNDIVFLGLCILAGVLMVIAIVVLMLL</sequence>
<dbReference type="SUPFAM" id="SSF49854">
    <property type="entry name" value="Spermadhesin, CUB domain"/>
    <property type="match status" value="3"/>
</dbReference>
<keyword evidence="7" id="KW-1185">Reference proteome</keyword>
<dbReference type="SMART" id="SM00042">
    <property type="entry name" value="CUB"/>
    <property type="match status" value="3"/>
</dbReference>
<keyword evidence="4" id="KW-1133">Transmembrane helix</keyword>
<dbReference type="PROSITE" id="PS01180">
    <property type="entry name" value="CUB"/>
    <property type="match status" value="3"/>
</dbReference>
<dbReference type="PANTHER" id="PTHR24251">
    <property type="entry name" value="OVOCHYMASE-RELATED"/>
    <property type="match status" value="1"/>
</dbReference>
<gene>
    <name evidence="6 8" type="primary">CDCP2</name>
</gene>
<dbReference type="Bgee" id="ENSBTAG00000020036">
    <property type="expression patterns" value="Expressed in gluteus medius and 5 other cell types or tissues"/>
</dbReference>
<dbReference type="InterPro" id="IPR000859">
    <property type="entry name" value="CUB_dom"/>
</dbReference>
<keyword evidence="4" id="KW-0812">Transmembrane</keyword>
<dbReference type="InterPro" id="IPR055356">
    <property type="entry name" value="ZP-N"/>
</dbReference>
<evidence type="ECO:0000256" key="3">
    <source>
        <dbReference type="PROSITE-ProRule" id="PRU00059"/>
    </source>
</evidence>
<name>E1BPH1_BOVIN</name>
<dbReference type="STRING" id="9913.ENSBTAP00000026689"/>
<reference evidence="6" key="3">
    <citation type="submission" date="2025-09" db="UniProtKB">
        <authorList>
            <consortium name="Ensembl"/>
        </authorList>
    </citation>
    <scope>IDENTIFICATION</scope>
    <source>
        <strain evidence="6">Hereford</strain>
    </source>
</reference>
<dbReference type="Pfam" id="PF00431">
    <property type="entry name" value="CUB"/>
    <property type="match status" value="3"/>
</dbReference>
<dbReference type="FunCoup" id="E1BPH1">
    <property type="interactions" value="1"/>
</dbReference>
<dbReference type="Ensembl" id="ENSBTAT00000026689.7">
    <property type="protein sequence ID" value="ENSBTAP00000026689.7"/>
    <property type="gene ID" value="ENSBTAG00000020036.7"/>
</dbReference>
<dbReference type="InterPro" id="IPR035914">
    <property type="entry name" value="Sperma_CUB_dom_sf"/>
</dbReference>
<feature type="domain" description="CUB" evidence="5">
    <location>
        <begin position="294"/>
        <end position="410"/>
    </location>
</feature>
<evidence type="ECO:0000259" key="5">
    <source>
        <dbReference type="PROSITE" id="PS01180"/>
    </source>
</evidence>
<dbReference type="Gene3D" id="2.60.40.3210">
    <property type="entry name" value="Zona pellucida, ZP-N domain"/>
    <property type="match status" value="1"/>
</dbReference>
<evidence type="ECO:0000313" key="6">
    <source>
        <dbReference type="Ensembl" id="ENSBTAP00000026689.7"/>
    </source>
</evidence>
<protein>
    <submittedName>
        <fullName evidence="6">CUB domain containing protein 2</fullName>
    </submittedName>
</protein>
<keyword evidence="1" id="KW-0677">Repeat</keyword>
<feature type="transmembrane region" description="Helical" evidence="4">
    <location>
        <begin position="554"/>
        <end position="576"/>
    </location>
</feature>
<evidence type="ECO:0000313" key="7">
    <source>
        <dbReference type="Proteomes" id="UP000009136"/>
    </source>
</evidence>
<dbReference type="AlphaFoldDB" id="E1BPH1"/>
<feature type="domain" description="CUB" evidence="5">
    <location>
        <begin position="67"/>
        <end position="180"/>
    </location>
</feature>
<comment type="caution">
    <text evidence="3">Lacks conserved residue(s) required for the propagation of feature annotation.</text>
</comment>
<keyword evidence="4" id="KW-0472">Membrane</keyword>
<dbReference type="Pfam" id="PF23344">
    <property type="entry name" value="ZP-N"/>
    <property type="match status" value="1"/>
</dbReference>
<evidence type="ECO:0000256" key="1">
    <source>
        <dbReference type="ARBA" id="ARBA00022737"/>
    </source>
</evidence>
<dbReference type="PaxDb" id="9913-ENSBTAP00000055186"/>
<dbReference type="CDD" id="cd00041">
    <property type="entry name" value="CUB"/>
    <property type="match status" value="3"/>
</dbReference>
<dbReference type="OrthoDB" id="10009301at2759"/>
<dbReference type="InParanoid" id="E1BPH1"/>
<proteinExistence type="predicted"/>
<evidence type="ECO:0000313" key="8">
    <source>
        <dbReference type="VGNC" id="VGNC:53855"/>
    </source>
</evidence>
<evidence type="ECO:0000256" key="2">
    <source>
        <dbReference type="ARBA" id="ARBA00023157"/>
    </source>
</evidence>
<feature type="domain" description="CUB" evidence="5">
    <location>
        <begin position="182"/>
        <end position="292"/>
    </location>
</feature>
<dbReference type="VGNC" id="VGNC:53855">
    <property type="gene designation" value="CDCP2"/>
</dbReference>
<reference evidence="6" key="1">
    <citation type="submission" date="2018-03" db="EMBL/GenBank/DDBJ databases">
        <title>ARS-UCD1.2.</title>
        <authorList>
            <person name="Rosen B.D."/>
            <person name="Bickhart D.M."/>
            <person name="Koren S."/>
            <person name="Schnabel R.D."/>
            <person name="Hall R."/>
            <person name="Zimin A."/>
            <person name="Dreischer C."/>
            <person name="Schultheiss S."/>
            <person name="Schroeder S.G."/>
            <person name="Elsik C.G."/>
            <person name="Couldrey C."/>
            <person name="Liu G.E."/>
            <person name="Van Tassell C.P."/>
            <person name="Phillippy A.M."/>
            <person name="Smith T.P.L."/>
            <person name="Medrano J.F."/>
        </authorList>
    </citation>
    <scope>NUCLEOTIDE SEQUENCE [LARGE SCALE GENOMIC DNA]</scope>
    <source>
        <strain evidence="6">Hereford</strain>
    </source>
</reference>
<dbReference type="Gene3D" id="2.60.120.290">
    <property type="entry name" value="Spermadhesin, CUB domain"/>
    <property type="match status" value="3"/>
</dbReference>
<dbReference type="PANTHER" id="PTHR24251:SF47">
    <property type="entry name" value="CUB DOMAIN-CONTAINING PROTEIN 2"/>
    <property type="match status" value="1"/>
</dbReference>
<dbReference type="GeneTree" id="ENSGT00940000158291"/>
<accession>E1BPH1</accession>
<reference evidence="6" key="2">
    <citation type="submission" date="2025-08" db="UniProtKB">
        <authorList>
            <consortium name="Ensembl"/>
        </authorList>
    </citation>
    <scope>IDENTIFICATION</scope>
    <source>
        <strain evidence="6">Hereford</strain>
    </source>
</reference>
<dbReference type="FunFam" id="2.60.120.290:FF:000013">
    <property type="entry name" value="Membrane frizzled-related protein"/>
    <property type="match status" value="3"/>
</dbReference>
<dbReference type="VEuPathDB" id="HostDB:ENSBTAG00000020036"/>
<dbReference type="HOGENOM" id="CLU_015228_7_1_1"/>
<evidence type="ECO:0000256" key="4">
    <source>
        <dbReference type="SAM" id="Phobius"/>
    </source>
</evidence>
<keyword evidence="2" id="KW-1015">Disulfide bond</keyword>